<gene>
    <name evidence="1" type="ORF">HUK82_09745</name>
</gene>
<evidence type="ECO:0000313" key="2">
    <source>
        <dbReference type="Proteomes" id="UP000585665"/>
    </source>
</evidence>
<dbReference type="Proteomes" id="UP000585665">
    <property type="component" value="Unassembled WGS sequence"/>
</dbReference>
<proteinExistence type="predicted"/>
<dbReference type="InterPro" id="IPR024447">
    <property type="entry name" value="YXWGXW_rpt"/>
</dbReference>
<dbReference type="AlphaFoldDB" id="A0A850PD64"/>
<protein>
    <submittedName>
        <fullName evidence="1">YXWGXW repeat-containing protein</fullName>
    </submittedName>
</protein>
<sequence length="99" mass="10875">MLAFALATGLGLGGGIGNVADAQGYGPGWVPPPAPPLRAEVMPPPRPGWVWRNGGWDWRGGGYVWIPGQYVRPVGPRHWGPGHWVRRGPSWTWVRPGWY</sequence>
<evidence type="ECO:0000313" key="1">
    <source>
        <dbReference type="EMBL" id="NVN40843.1"/>
    </source>
</evidence>
<dbReference type="EMBL" id="JABXXR010000069">
    <property type="protein sequence ID" value="NVN40843.1"/>
    <property type="molecule type" value="Genomic_DNA"/>
</dbReference>
<keyword evidence="2" id="KW-1185">Reference proteome</keyword>
<comment type="caution">
    <text evidence="1">The sequence shown here is derived from an EMBL/GenBank/DDBJ whole genome shotgun (WGS) entry which is preliminary data.</text>
</comment>
<reference evidence="1 2" key="1">
    <citation type="submission" date="2020-06" db="EMBL/GenBank/DDBJ databases">
        <title>Description of novel acetic acid bacteria.</title>
        <authorList>
            <person name="Sombolestani A."/>
        </authorList>
    </citation>
    <scope>NUCLEOTIDE SEQUENCE [LARGE SCALE GENOMIC DNA]</scope>
    <source>
        <strain evidence="1 2">LMG 27010</strain>
    </source>
</reference>
<dbReference type="Pfam" id="PF12779">
    <property type="entry name" value="WXXGXW"/>
    <property type="match status" value="1"/>
</dbReference>
<accession>A0A850PD64</accession>
<name>A0A850PD64_9PROT</name>
<organism evidence="1 2">
    <name type="scientific">Ameyamaea chiangmaiensis</name>
    <dbReference type="NCBI Taxonomy" id="442969"/>
    <lineage>
        <taxon>Bacteria</taxon>
        <taxon>Pseudomonadati</taxon>
        <taxon>Pseudomonadota</taxon>
        <taxon>Alphaproteobacteria</taxon>
        <taxon>Acetobacterales</taxon>
        <taxon>Acetobacteraceae</taxon>
        <taxon>Ameyamaea</taxon>
    </lineage>
</organism>